<gene>
    <name evidence="1" type="ORF">CYMTET_25302</name>
</gene>
<name>A0AAE0FUF3_9CHLO</name>
<evidence type="ECO:0000313" key="2">
    <source>
        <dbReference type="Proteomes" id="UP001190700"/>
    </source>
</evidence>
<keyword evidence="2" id="KW-1185">Reference proteome</keyword>
<dbReference type="EMBL" id="LGRX02013473">
    <property type="protein sequence ID" value="KAK3266050.1"/>
    <property type="molecule type" value="Genomic_DNA"/>
</dbReference>
<protein>
    <submittedName>
        <fullName evidence="1">Uncharacterized protein</fullName>
    </submittedName>
</protein>
<comment type="caution">
    <text evidence="1">The sequence shown here is derived from an EMBL/GenBank/DDBJ whole genome shotgun (WGS) entry which is preliminary data.</text>
</comment>
<accession>A0AAE0FUF3</accession>
<reference evidence="1 2" key="1">
    <citation type="journal article" date="2015" name="Genome Biol. Evol.">
        <title>Comparative Genomics of a Bacterivorous Green Alga Reveals Evolutionary Causalities and Consequences of Phago-Mixotrophic Mode of Nutrition.</title>
        <authorList>
            <person name="Burns J.A."/>
            <person name="Paasch A."/>
            <person name="Narechania A."/>
            <person name="Kim E."/>
        </authorList>
    </citation>
    <scope>NUCLEOTIDE SEQUENCE [LARGE SCALE GENOMIC DNA]</scope>
    <source>
        <strain evidence="1 2">PLY_AMNH</strain>
    </source>
</reference>
<sequence>MVAAYSMPDSLEAVVTLLALVDEKLEKQIYIRTVKRLDPWLLLNQENVFAATVQREIGHVSQPPARILFAGAHGQTFAASADVFFSTVEDEEAFEDDEQEHAYTAAEWEAWVASQGVAVHEDFDAAKGGAVDHQFHGGHYEDRDFWDIGGGLYDAMGEYYHNHTD</sequence>
<organism evidence="1 2">
    <name type="scientific">Cymbomonas tetramitiformis</name>
    <dbReference type="NCBI Taxonomy" id="36881"/>
    <lineage>
        <taxon>Eukaryota</taxon>
        <taxon>Viridiplantae</taxon>
        <taxon>Chlorophyta</taxon>
        <taxon>Pyramimonadophyceae</taxon>
        <taxon>Pyramimonadales</taxon>
        <taxon>Pyramimonadaceae</taxon>
        <taxon>Cymbomonas</taxon>
    </lineage>
</organism>
<dbReference type="Proteomes" id="UP001190700">
    <property type="component" value="Unassembled WGS sequence"/>
</dbReference>
<evidence type="ECO:0000313" key="1">
    <source>
        <dbReference type="EMBL" id="KAK3266050.1"/>
    </source>
</evidence>
<dbReference type="AlphaFoldDB" id="A0AAE0FUF3"/>
<proteinExistence type="predicted"/>